<keyword evidence="5" id="KW-1185">Reference proteome</keyword>
<dbReference type="GO" id="GO:0051539">
    <property type="term" value="F:4 iron, 4 sulfur cluster binding"/>
    <property type="evidence" value="ECO:0007669"/>
    <property type="project" value="UniProtKB-KW"/>
</dbReference>
<evidence type="ECO:0000259" key="3">
    <source>
        <dbReference type="Pfam" id="PF04055"/>
    </source>
</evidence>
<dbReference type="InterPro" id="IPR007197">
    <property type="entry name" value="rSAM"/>
</dbReference>
<evidence type="ECO:0000256" key="1">
    <source>
        <dbReference type="ARBA" id="ARBA00001966"/>
    </source>
</evidence>
<feature type="domain" description="Radical SAM core" evidence="3">
    <location>
        <begin position="2"/>
        <end position="53"/>
    </location>
</feature>
<dbReference type="SFLD" id="SFLDS00029">
    <property type="entry name" value="Radical_SAM"/>
    <property type="match status" value="1"/>
</dbReference>
<reference evidence="4" key="2">
    <citation type="submission" date="2025-08" db="UniProtKB">
        <authorList>
            <consortium name="Ensembl"/>
        </authorList>
    </citation>
    <scope>IDENTIFICATION</scope>
</reference>
<keyword evidence="2" id="KW-0411">Iron-sulfur</keyword>
<keyword evidence="2" id="KW-0479">Metal-binding</keyword>
<evidence type="ECO:0000256" key="2">
    <source>
        <dbReference type="ARBA" id="ARBA00022485"/>
    </source>
</evidence>
<dbReference type="Pfam" id="PF04055">
    <property type="entry name" value="Radical_SAM"/>
    <property type="match status" value="1"/>
</dbReference>
<name>A0A4W5KQI1_9TELE</name>
<organism evidence="4 5">
    <name type="scientific">Hucho hucho</name>
    <name type="common">huchen</name>
    <dbReference type="NCBI Taxonomy" id="62062"/>
    <lineage>
        <taxon>Eukaryota</taxon>
        <taxon>Metazoa</taxon>
        <taxon>Chordata</taxon>
        <taxon>Craniata</taxon>
        <taxon>Vertebrata</taxon>
        <taxon>Euteleostomi</taxon>
        <taxon>Actinopterygii</taxon>
        <taxon>Neopterygii</taxon>
        <taxon>Teleostei</taxon>
        <taxon>Protacanthopterygii</taxon>
        <taxon>Salmoniformes</taxon>
        <taxon>Salmonidae</taxon>
        <taxon>Salmoninae</taxon>
        <taxon>Hucho</taxon>
    </lineage>
</organism>
<dbReference type="GeneTree" id="ENSGT00390000006234"/>
<reference evidence="4" key="3">
    <citation type="submission" date="2025-09" db="UniProtKB">
        <authorList>
            <consortium name="Ensembl"/>
        </authorList>
    </citation>
    <scope>IDENTIFICATION</scope>
</reference>
<dbReference type="AlphaFoldDB" id="A0A4W5KQI1"/>
<comment type="cofactor">
    <cofactor evidence="1">
        <name>[4Fe-4S] cluster</name>
        <dbReference type="ChEBI" id="CHEBI:49883"/>
    </cofactor>
</comment>
<sequence>MLMGDTCTRGCRFCSVKTARQPSPLDPDEPYNTAKAIAAWGLDYVVLTSVDRDGSDSDISLSLPLPHSSSCGAHLCRQRR</sequence>
<keyword evidence="2" id="KW-0004">4Fe-4S</keyword>
<dbReference type="PANTHER" id="PTHR10949:SF0">
    <property type="entry name" value="LIPOYL SYNTHASE, MITOCHONDRIAL"/>
    <property type="match status" value="1"/>
</dbReference>
<dbReference type="GO" id="GO:0016992">
    <property type="term" value="F:lipoate synthase activity"/>
    <property type="evidence" value="ECO:0007669"/>
    <property type="project" value="InterPro"/>
</dbReference>
<dbReference type="PANTHER" id="PTHR10949">
    <property type="entry name" value="LIPOYL SYNTHASE"/>
    <property type="match status" value="1"/>
</dbReference>
<keyword evidence="2" id="KW-0408">Iron</keyword>
<proteinExistence type="predicted"/>
<dbReference type="SUPFAM" id="SSF102114">
    <property type="entry name" value="Radical SAM enzymes"/>
    <property type="match status" value="1"/>
</dbReference>
<dbReference type="Proteomes" id="UP000314982">
    <property type="component" value="Unassembled WGS sequence"/>
</dbReference>
<dbReference type="Ensembl" id="ENSHHUT00000020265.1">
    <property type="protein sequence ID" value="ENSHHUP00000019543.1"/>
    <property type="gene ID" value="ENSHHUG00000012213.1"/>
</dbReference>
<accession>A0A4W5KQI1</accession>
<dbReference type="InterPro" id="IPR058240">
    <property type="entry name" value="rSAM_sf"/>
</dbReference>
<reference evidence="5" key="1">
    <citation type="submission" date="2018-06" db="EMBL/GenBank/DDBJ databases">
        <title>Genome assembly of Danube salmon.</title>
        <authorList>
            <person name="Macqueen D.J."/>
            <person name="Gundappa M.K."/>
        </authorList>
    </citation>
    <scope>NUCLEOTIDE SEQUENCE [LARGE SCALE GENOMIC DNA]</scope>
</reference>
<dbReference type="GO" id="GO:0005739">
    <property type="term" value="C:mitochondrion"/>
    <property type="evidence" value="ECO:0007669"/>
    <property type="project" value="TreeGrafter"/>
</dbReference>
<evidence type="ECO:0000313" key="4">
    <source>
        <dbReference type="Ensembl" id="ENSHHUP00000019543.1"/>
    </source>
</evidence>
<dbReference type="InterPro" id="IPR003698">
    <property type="entry name" value="Lipoyl_synth"/>
</dbReference>
<protein>
    <recommendedName>
        <fullName evidence="3">Radical SAM core domain-containing protein</fullName>
    </recommendedName>
</protein>
<evidence type="ECO:0000313" key="5">
    <source>
        <dbReference type="Proteomes" id="UP000314982"/>
    </source>
</evidence>